<dbReference type="InterPro" id="IPR026017">
    <property type="entry name" value="Lumazine-bd_dom"/>
</dbReference>
<accession>A0ABN8PV62</accession>
<sequence length="99" mass="10884">RKSGFGATTRHGYHLICCVKFRTETNYSSATSGILHLLLGMTISGNVTSIKAISNLRFSSEFNYSPVSTSYIRNILDHLNPRKAVGVDGISQRILRLGP</sequence>
<dbReference type="PROSITE" id="PS51177">
    <property type="entry name" value="LUMAZINE_BIND"/>
    <property type="match status" value="1"/>
</dbReference>
<feature type="non-terminal residue" evidence="2">
    <location>
        <position position="1"/>
    </location>
</feature>
<organism evidence="2 3">
    <name type="scientific">Porites evermanni</name>
    <dbReference type="NCBI Taxonomy" id="104178"/>
    <lineage>
        <taxon>Eukaryota</taxon>
        <taxon>Metazoa</taxon>
        <taxon>Cnidaria</taxon>
        <taxon>Anthozoa</taxon>
        <taxon>Hexacorallia</taxon>
        <taxon>Scleractinia</taxon>
        <taxon>Fungiina</taxon>
        <taxon>Poritidae</taxon>
        <taxon>Porites</taxon>
    </lineage>
</organism>
<proteinExistence type="predicted"/>
<feature type="non-terminal residue" evidence="2">
    <location>
        <position position="99"/>
    </location>
</feature>
<reference evidence="2 3" key="1">
    <citation type="submission" date="2022-05" db="EMBL/GenBank/DDBJ databases">
        <authorList>
            <consortium name="Genoscope - CEA"/>
            <person name="William W."/>
        </authorList>
    </citation>
    <scope>NUCLEOTIDE SEQUENCE [LARGE SCALE GENOMIC DNA]</scope>
</reference>
<dbReference type="Proteomes" id="UP001159427">
    <property type="component" value="Unassembled WGS sequence"/>
</dbReference>
<evidence type="ECO:0000313" key="3">
    <source>
        <dbReference type="Proteomes" id="UP001159427"/>
    </source>
</evidence>
<name>A0ABN8PV62_9CNID</name>
<protein>
    <recommendedName>
        <fullName evidence="1">Lumazine-binding domain-containing protein</fullName>
    </recommendedName>
</protein>
<evidence type="ECO:0000313" key="2">
    <source>
        <dbReference type="EMBL" id="CAH3151496.1"/>
    </source>
</evidence>
<evidence type="ECO:0000259" key="1">
    <source>
        <dbReference type="PROSITE" id="PS51177"/>
    </source>
</evidence>
<gene>
    <name evidence="2" type="ORF">PEVE_00000444</name>
</gene>
<feature type="domain" description="Lumazine-binding" evidence="1">
    <location>
        <begin position="42"/>
        <end position="99"/>
    </location>
</feature>
<keyword evidence="3" id="KW-1185">Reference proteome</keyword>
<dbReference type="EMBL" id="CALNXI010001013">
    <property type="protein sequence ID" value="CAH3151496.1"/>
    <property type="molecule type" value="Genomic_DNA"/>
</dbReference>
<comment type="caution">
    <text evidence="2">The sequence shown here is derived from an EMBL/GenBank/DDBJ whole genome shotgun (WGS) entry which is preliminary data.</text>
</comment>